<dbReference type="KEGG" id="dcm:NIES806_15260"/>
<organism evidence="2 3">
    <name type="scientific">Dolichospermum compactum NIES-806</name>
    <dbReference type="NCBI Taxonomy" id="1973481"/>
    <lineage>
        <taxon>Bacteria</taxon>
        <taxon>Bacillati</taxon>
        <taxon>Cyanobacteriota</taxon>
        <taxon>Cyanophyceae</taxon>
        <taxon>Nostocales</taxon>
        <taxon>Aphanizomenonaceae</taxon>
        <taxon>Dolichospermum</taxon>
        <taxon>Dolichospermum compactum</taxon>
    </lineage>
</organism>
<evidence type="ECO:0000313" key="3">
    <source>
        <dbReference type="Proteomes" id="UP000218702"/>
    </source>
</evidence>
<evidence type="ECO:0000256" key="1">
    <source>
        <dbReference type="SAM" id="Phobius"/>
    </source>
</evidence>
<dbReference type="RefSeq" id="WP_231940025.1">
    <property type="nucleotide sequence ID" value="NZ_AP018316.1"/>
</dbReference>
<dbReference type="EMBL" id="AP018316">
    <property type="protein sequence ID" value="BAZ85324.1"/>
    <property type="molecule type" value="Genomic_DNA"/>
</dbReference>
<keyword evidence="1" id="KW-0812">Transmembrane</keyword>
<gene>
    <name evidence="2" type="ORF">NIES806_15260</name>
</gene>
<evidence type="ECO:0000313" key="2">
    <source>
        <dbReference type="EMBL" id="BAZ85324.1"/>
    </source>
</evidence>
<proteinExistence type="predicted"/>
<name>A0A1Z4V1L2_9CYAN</name>
<keyword evidence="1" id="KW-1133">Transmembrane helix</keyword>
<protein>
    <submittedName>
        <fullName evidence="2">Transglutaminase domain-containing protein</fullName>
    </submittedName>
</protein>
<keyword evidence="3" id="KW-1185">Reference proteome</keyword>
<accession>A0A1Z4V1L2</accession>
<dbReference type="Proteomes" id="UP000218702">
    <property type="component" value="Chromosome"/>
</dbReference>
<keyword evidence="1" id="KW-0472">Membrane</keyword>
<feature type="transmembrane region" description="Helical" evidence="1">
    <location>
        <begin position="35"/>
        <end position="56"/>
    </location>
</feature>
<reference evidence="2 3" key="1">
    <citation type="submission" date="2017-06" db="EMBL/GenBank/DDBJ databases">
        <title>Genome sequencing of cyanobaciteial culture collection at National Institute for Environmental Studies (NIES).</title>
        <authorList>
            <person name="Hirose Y."/>
            <person name="Shimura Y."/>
            <person name="Fujisawa T."/>
            <person name="Nakamura Y."/>
            <person name="Kawachi M."/>
        </authorList>
    </citation>
    <scope>NUCLEOTIDE SEQUENCE [LARGE SCALE GENOMIC DNA]</scope>
    <source>
        <strain evidence="2 3">NIES-806</strain>
    </source>
</reference>
<dbReference type="AlphaFoldDB" id="A0A1Z4V1L2"/>
<sequence>MFNLSRINRFWRLPLGNQWQPTRGKSPVKEVEDSIPLRVLVMVLVILGIVATDIAGETQFSLWTVPLTMAGTWW</sequence>